<protein>
    <submittedName>
        <fullName evidence="2">(2Fe-2S)-binding protein</fullName>
    </submittedName>
</protein>
<dbReference type="KEGG" id="paqt:E8L99_09170"/>
<sequence>MATDPSARFQRLGETDRPPVHFEVDGAPVTALAGDSLMVAILTNRPALRRSEFGPHKRAGFCMMAACQDCWVWTRDGERLRACDTPVRAGLSILTEQPDITWPIRA</sequence>
<dbReference type="Gene3D" id="3.10.20.440">
    <property type="entry name" value="2Fe-2S iron-sulphur cluster binding domain, sarcosine oxidase, alpha subunit, N-terminal domain"/>
    <property type="match status" value="1"/>
</dbReference>
<dbReference type="GO" id="GO:0051536">
    <property type="term" value="F:iron-sulfur cluster binding"/>
    <property type="evidence" value="ECO:0007669"/>
    <property type="project" value="InterPro"/>
</dbReference>
<dbReference type="GO" id="GO:0016491">
    <property type="term" value="F:oxidoreductase activity"/>
    <property type="evidence" value="ECO:0007669"/>
    <property type="project" value="UniProtKB-KW"/>
</dbReference>
<keyword evidence="3" id="KW-1185">Reference proteome</keyword>
<dbReference type="Pfam" id="PF13510">
    <property type="entry name" value="Fer2_4"/>
    <property type="match status" value="1"/>
</dbReference>
<dbReference type="SUPFAM" id="SSF54292">
    <property type="entry name" value="2Fe-2S ferredoxin-like"/>
    <property type="match status" value="1"/>
</dbReference>
<evidence type="ECO:0000313" key="2">
    <source>
        <dbReference type="EMBL" id="QCK85920.1"/>
    </source>
</evidence>
<keyword evidence="1" id="KW-0560">Oxidoreductase</keyword>
<dbReference type="AlphaFoldDB" id="A0A4D7QD38"/>
<name>A0A4D7QD38_9HYPH</name>
<dbReference type="InterPro" id="IPR036010">
    <property type="entry name" value="2Fe-2S_ferredoxin-like_sf"/>
</dbReference>
<organism evidence="2 3">
    <name type="scientific">Phreatobacter aquaticus</name>
    <dbReference type="NCBI Taxonomy" id="2570229"/>
    <lineage>
        <taxon>Bacteria</taxon>
        <taxon>Pseudomonadati</taxon>
        <taxon>Pseudomonadota</taxon>
        <taxon>Alphaproteobacteria</taxon>
        <taxon>Hyphomicrobiales</taxon>
        <taxon>Phreatobacteraceae</taxon>
        <taxon>Phreatobacter</taxon>
    </lineage>
</organism>
<accession>A0A4D7QD38</accession>
<dbReference type="OrthoDB" id="573392at2"/>
<gene>
    <name evidence="2" type="ORF">E8L99_09170</name>
</gene>
<dbReference type="InterPro" id="IPR042204">
    <property type="entry name" value="2Fe-2S-bd_N"/>
</dbReference>
<evidence type="ECO:0000256" key="1">
    <source>
        <dbReference type="ARBA" id="ARBA00023002"/>
    </source>
</evidence>
<dbReference type="EMBL" id="CP039865">
    <property type="protein sequence ID" value="QCK85920.1"/>
    <property type="molecule type" value="Genomic_DNA"/>
</dbReference>
<evidence type="ECO:0000313" key="3">
    <source>
        <dbReference type="Proteomes" id="UP000298588"/>
    </source>
</evidence>
<dbReference type="Proteomes" id="UP000298588">
    <property type="component" value="Chromosome"/>
</dbReference>
<reference evidence="2 3" key="1">
    <citation type="submission" date="2019-04" db="EMBL/GenBank/DDBJ databases">
        <title>Phreatobacter aquaticus sp. nov.</title>
        <authorList>
            <person name="Choi A."/>
            <person name="Baek K."/>
        </authorList>
    </citation>
    <scope>NUCLEOTIDE SEQUENCE [LARGE SCALE GENOMIC DNA]</scope>
    <source>
        <strain evidence="2 3">NMCR1094</strain>
    </source>
</reference>
<dbReference type="RefSeq" id="WP_137099252.1">
    <property type="nucleotide sequence ID" value="NZ_CP039865.1"/>
</dbReference>
<proteinExistence type="predicted"/>